<gene>
    <name evidence="3" type="ORF">ACFFU4_10545</name>
</gene>
<dbReference type="EMBL" id="JBHMEC010000016">
    <property type="protein sequence ID" value="MFB9150187.1"/>
    <property type="molecule type" value="Genomic_DNA"/>
</dbReference>
<feature type="domain" description="DUF7146" evidence="2">
    <location>
        <begin position="92"/>
        <end position="197"/>
    </location>
</feature>
<evidence type="ECO:0000259" key="1">
    <source>
        <dbReference type="Pfam" id="PF13362"/>
    </source>
</evidence>
<evidence type="ECO:0000313" key="4">
    <source>
        <dbReference type="Proteomes" id="UP001589670"/>
    </source>
</evidence>
<dbReference type="Pfam" id="PF13362">
    <property type="entry name" value="Toprim_3"/>
    <property type="match status" value="1"/>
</dbReference>
<keyword evidence="4" id="KW-1185">Reference proteome</keyword>
<dbReference type="CDD" id="cd01029">
    <property type="entry name" value="TOPRIM_primases"/>
    <property type="match status" value="1"/>
</dbReference>
<accession>A0ABV5I0R6</accession>
<protein>
    <submittedName>
        <fullName evidence="3">Toprim domain-containing protein</fullName>
    </submittedName>
</protein>
<name>A0ABV5I0R6_9RHOB</name>
<dbReference type="InterPro" id="IPR055570">
    <property type="entry name" value="DUF7146"/>
</dbReference>
<dbReference type="InterPro" id="IPR006171">
    <property type="entry name" value="TOPRIM_dom"/>
</dbReference>
<sequence>MTEAARITAALGGEWRGGQGLAPCPICQPEGRRDQRALSISEKSGRPVMYCHKSGCAVFQELMSKGIVERTERHDPDAIYLQHRKERARERERTNYANQIFNEAICAEGTPVETYLRSRGLDGLKLRNMRRTLRFHPELKHGPSGLVLPAMLARIREVKGFPIGLHRTFLREDGQAKADVTPNKMMLGSSAGGAVRFGKDAKLLVIAEGIETTLSLCRAARVTCWAALSSSGLKGLVLPPLPAGESVIIAADHDSAGMSAAAALADRLEAEGRGVSIIKPPRPGMDFNDVLMGRDDGCE</sequence>
<feature type="domain" description="Toprim" evidence="1">
    <location>
        <begin position="204"/>
        <end position="292"/>
    </location>
</feature>
<evidence type="ECO:0000313" key="3">
    <source>
        <dbReference type="EMBL" id="MFB9150187.1"/>
    </source>
</evidence>
<organism evidence="3 4">
    <name type="scientific">Roseovarius ramblicola</name>
    <dbReference type="NCBI Taxonomy" id="2022336"/>
    <lineage>
        <taxon>Bacteria</taxon>
        <taxon>Pseudomonadati</taxon>
        <taxon>Pseudomonadota</taxon>
        <taxon>Alphaproteobacteria</taxon>
        <taxon>Rhodobacterales</taxon>
        <taxon>Roseobacteraceae</taxon>
        <taxon>Roseovarius</taxon>
    </lineage>
</organism>
<dbReference type="RefSeq" id="WP_377069737.1">
    <property type="nucleotide sequence ID" value="NZ_JBHMEC010000016.1"/>
</dbReference>
<evidence type="ECO:0000259" key="2">
    <source>
        <dbReference type="Pfam" id="PF23639"/>
    </source>
</evidence>
<comment type="caution">
    <text evidence="3">The sequence shown here is derived from an EMBL/GenBank/DDBJ whole genome shotgun (WGS) entry which is preliminary data.</text>
</comment>
<dbReference type="Gene3D" id="3.40.1360.10">
    <property type="match status" value="1"/>
</dbReference>
<proteinExistence type="predicted"/>
<dbReference type="Pfam" id="PF23639">
    <property type="entry name" value="DUF7146"/>
    <property type="match status" value="1"/>
</dbReference>
<dbReference type="InterPro" id="IPR034154">
    <property type="entry name" value="TOPRIM_DnaG/twinkle"/>
</dbReference>
<reference evidence="3 4" key="1">
    <citation type="submission" date="2024-09" db="EMBL/GenBank/DDBJ databases">
        <authorList>
            <person name="Sun Q."/>
            <person name="Mori K."/>
        </authorList>
    </citation>
    <scope>NUCLEOTIDE SEQUENCE [LARGE SCALE GENOMIC DNA]</scope>
    <source>
        <strain evidence="3 4">CECT 9424</strain>
    </source>
</reference>
<dbReference type="Proteomes" id="UP001589670">
    <property type="component" value="Unassembled WGS sequence"/>
</dbReference>